<dbReference type="SUPFAM" id="SSF52540">
    <property type="entry name" value="P-loop containing nucleoside triphosphate hydrolases"/>
    <property type="match status" value="1"/>
</dbReference>
<dbReference type="InterPro" id="IPR027417">
    <property type="entry name" value="P-loop_NTPase"/>
</dbReference>
<evidence type="ECO:0000313" key="6">
    <source>
        <dbReference type="Proteomes" id="UP000242877"/>
    </source>
</evidence>
<dbReference type="InterPro" id="IPR013641">
    <property type="entry name" value="KTI12/PSTK"/>
</dbReference>
<dbReference type="Pfam" id="PF08433">
    <property type="entry name" value="KTI12"/>
    <property type="match status" value="1"/>
</dbReference>
<keyword evidence="1" id="KW-0547">Nucleotide-binding</keyword>
<dbReference type="OrthoDB" id="9972657at2759"/>
<feature type="region of interest" description="Disordered" evidence="4">
    <location>
        <begin position="221"/>
        <end position="253"/>
    </location>
</feature>
<dbReference type="GO" id="GO:0005524">
    <property type="term" value="F:ATP binding"/>
    <property type="evidence" value="ECO:0007669"/>
    <property type="project" value="UniProtKB-KW"/>
</dbReference>
<evidence type="ECO:0000256" key="3">
    <source>
        <dbReference type="ARBA" id="ARBA00025768"/>
    </source>
</evidence>
<feature type="compositionally biased region" description="Basic and acidic residues" evidence="4">
    <location>
        <begin position="234"/>
        <end position="246"/>
    </location>
</feature>
<dbReference type="VEuPathDB" id="FungiDB:AAP_05461"/>
<gene>
    <name evidence="5" type="ORF">AAP_05461</name>
</gene>
<dbReference type="Gene3D" id="3.40.50.300">
    <property type="entry name" value="P-loop containing nucleotide triphosphate hydrolases"/>
    <property type="match status" value="1"/>
</dbReference>
<sequence length="411" mass="45853">MPLVIVTGFPCSGLTYRSRQLASAFEKIQDLVAKELPEQPRYKVKVVEPLSVNHPRTVYDTARSEKEARAVAYGNIKRALSRDTIVIADGMNYIKGWRYQLWCEAKAVGTTCCVVQIGTPPDRCVATNEKRIARQKELAEKPEKKDEPIENADQRGSESEQWQDDEQPYPPELLNNLIYRYEEPTNSARWDKPLFIIPWIDQEPQADEIWTAITGIPAPKVSLEGTDATSAARTQDESLKPEESTKTPETTQRTLPVRRVIRPKVQQHQATIQPTQTDSNALHAFEKKTSEIVSALREFSLKNPSVSAALATCTERSIRNHDSIAIPVPNSDNPVIIPAEVLAASTTDELAGAGGILSLPRLQRLRRQWISMNRAYVGQGHGRATGGINVDQSGDAFVRFLNAQFEEDIDG</sequence>
<dbReference type="PANTHER" id="PTHR12435">
    <property type="match status" value="1"/>
</dbReference>
<keyword evidence="2" id="KW-0067">ATP-binding</keyword>
<feature type="compositionally biased region" description="Basic and acidic residues" evidence="4">
    <location>
        <begin position="136"/>
        <end position="158"/>
    </location>
</feature>
<dbReference type="AlphaFoldDB" id="A0A167VMV7"/>
<evidence type="ECO:0000256" key="1">
    <source>
        <dbReference type="ARBA" id="ARBA00022741"/>
    </source>
</evidence>
<dbReference type="Proteomes" id="UP000242877">
    <property type="component" value="Unassembled WGS sequence"/>
</dbReference>
<comment type="similarity">
    <text evidence="3">Belongs to the KTI12 family.</text>
</comment>
<accession>A0A167VMV7</accession>
<name>A0A167VMV7_9EURO</name>
<evidence type="ECO:0000256" key="2">
    <source>
        <dbReference type="ARBA" id="ARBA00022840"/>
    </source>
</evidence>
<organism evidence="5 6">
    <name type="scientific">Ascosphaera apis ARSEF 7405</name>
    <dbReference type="NCBI Taxonomy" id="392613"/>
    <lineage>
        <taxon>Eukaryota</taxon>
        <taxon>Fungi</taxon>
        <taxon>Dikarya</taxon>
        <taxon>Ascomycota</taxon>
        <taxon>Pezizomycotina</taxon>
        <taxon>Eurotiomycetes</taxon>
        <taxon>Eurotiomycetidae</taxon>
        <taxon>Onygenales</taxon>
        <taxon>Ascosphaeraceae</taxon>
        <taxon>Ascosphaera</taxon>
    </lineage>
</organism>
<feature type="region of interest" description="Disordered" evidence="4">
    <location>
        <begin position="136"/>
        <end position="169"/>
    </location>
</feature>
<evidence type="ECO:0000256" key="4">
    <source>
        <dbReference type="SAM" id="MobiDB-lite"/>
    </source>
</evidence>
<dbReference type="EMBL" id="AZGZ01000031">
    <property type="protein sequence ID" value="KZZ87757.1"/>
    <property type="molecule type" value="Genomic_DNA"/>
</dbReference>
<reference evidence="5 6" key="1">
    <citation type="journal article" date="2016" name="Genome Biol. Evol.">
        <title>Divergent and convergent evolution of fungal pathogenicity.</title>
        <authorList>
            <person name="Shang Y."/>
            <person name="Xiao G."/>
            <person name="Zheng P."/>
            <person name="Cen K."/>
            <person name="Zhan S."/>
            <person name="Wang C."/>
        </authorList>
    </citation>
    <scope>NUCLEOTIDE SEQUENCE [LARGE SCALE GENOMIC DNA]</scope>
    <source>
        <strain evidence="5 6">ARSEF 7405</strain>
    </source>
</reference>
<protein>
    <submittedName>
        <fullName evidence="5">Chromatin associated protein KTI12</fullName>
    </submittedName>
</protein>
<keyword evidence="6" id="KW-1185">Reference proteome</keyword>
<comment type="caution">
    <text evidence="5">The sequence shown here is derived from an EMBL/GenBank/DDBJ whole genome shotgun (WGS) entry which is preliminary data.</text>
</comment>
<proteinExistence type="inferred from homology"/>
<evidence type="ECO:0000313" key="5">
    <source>
        <dbReference type="EMBL" id="KZZ87757.1"/>
    </source>
</evidence>